<dbReference type="InterPro" id="IPR032812">
    <property type="entry name" value="SbsA_Ig"/>
</dbReference>
<dbReference type="Pfam" id="PF03422">
    <property type="entry name" value="CBM_6"/>
    <property type="match status" value="1"/>
</dbReference>
<dbReference type="PROSITE" id="PS51175">
    <property type="entry name" value="CBM6"/>
    <property type="match status" value="1"/>
</dbReference>
<name>A0AAN2BL21_9GAMM</name>
<evidence type="ECO:0000313" key="6">
    <source>
        <dbReference type="EMBL" id="BCD98629.1"/>
    </source>
</evidence>
<dbReference type="Gene3D" id="2.60.120.260">
    <property type="entry name" value="Galactose-binding domain-like"/>
    <property type="match status" value="1"/>
</dbReference>
<evidence type="ECO:0000256" key="1">
    <source>
        <dbReference type="ARBA" id="ARBA00008891"/>
    </source>
</evidence>
<dbReference type="InterPro" id="IPR005084">
    <property type="entry name" value="CBM6"/>
</dbReference>
<dbReference type="InterPro" id="IPR008979">
    <property type="entry name" value="Galactose-bd-like_sf"/>
</dbReference>
<evidence type="ECO:0000256" key="2">
    <source>
        <dbReference type="ARBA" id="ARBA00022729"/>
    </source>
</evidence>
<dbReference type="GO" id="GO:0030246">
    <property type="term" value="F:carbohydrate binding"/>
    <property type="evidence" value="ECO:0007669"/>
    <property type="project" value="InterPro"/>
</dbReference>
<dbReference type="SUPFAM" id="SSF49785">
    <property type="entry name" value="Galactose-binding domain-like"/>
    <property type="match status" value="1"/>
</dbReference>
<gene>
    <name evidence="6" type="ORF">MARGE09_P2830</name>
</gene>
<dbReference type="PANTHER" id="PTHR31321">
    <property type="entry name" value="ACYL-COA THIOESTER HYDROLASE YBHC-RELATED"/>
    <property type="match status" value="1"/>
</dbReference>
<keyword evidence="2" id="KW-0732">Signal</keyword>
<dbReference type="Gene3D" id="2.160.20.10">
    <property type="entry name" value="Single-stranded right-handed beta-helix, Pectin lyase-like"/>
    <property type="match status" value="1"/>
</dbReference>
<dbReference type="PANTHER" id="PTHR31321:SF57">
    <property type="entry name" value="PECTINESTERASE 53-RELATED"/>
    <property type="match status" value="1"/>
</dbReference>
<dbReference type="Pfam" id="PF13205">
    <property type="entry name" value="Big_5"/>
    <property type="match status" value="1"/>
</dbReference>
<protein>
    <recommendedName>
        <fullName evidence="5">CBM6 domain-containing protein</fullName>
    </recommendedName>
</protein>
<evidence type="ECO:0000313" key="7">
    <source>
        <dbReference type="Proteomes" id="UP001320119"/>
    </source>
</evidence>
<dbReference type="CDD" id="cd04082">
    <property type="entry name" value="CBM35_pectate_lyase-like"/>
    <property type="match status" value="1"/>
</dbReference>
<evidence type="ECO:0000256" key="3">
    <source>
        <dbReference type="ARBA" id="ARBA00022801"/>
    </source>
</evidence>
<evidence type="ECO:0000259" key="5">
    <source>
        <dbReference type="PROSITE" id="PS51175"/>
    </source>
</evidence>
<dbReference type="EMBL" id="AP023086">
    <property type="protein sequence ID" value="BCD98629.1"/>
    <property type="molecule type" value="Genomic_DNA"/>
</dbReference>
<sequence>MRLHYCPTVLAATLFMAGCNGNTINDLPASLSSAAQNSSISVSSETSSALMSSSAMAINSSSEQSASSVADSLPLFTVQESDMAMCQYSGVVDTKHVGFSGAGFIDTLNEAGASIVFAVNVSNAGSYGIDIRYANGSTQARGGNLSAEQASSTTAFNLGITNTWDNWQVESGALALAQGNNIVRLSATTANGLANIDSITIEGQGLSTGECGELQVEDGGSDVVIGDAPGDVYPPAGADNINPDINLRITFDSKPAINAGTVNIIDANTGAQVDSINVGQEQDTIGERNLTAYLVSVVGNTIIINPHNNRLAYGKTYNVEIGSGVFSGQIEGQNYAGVSGTQWQFRTKPAGPTSANVTVDDDAPADFGSVQGALDYIMSKHGGNASAQINIKNGVYPELLHLKNKSNLRIVGESQANTIVRARNGNTINSGSSGRPLLLINGGDMVSLENFSIHNTATRGGGDGQAEAIYFNSGGRLVAKNMAFYSEQDTILTKGYAWFYNSLISGNVDFIWGYPNVALFENSEIRTVGDSSNPNGDSGGYVLQSRSPTNALGFVFLNSRFTRGKGPAGNTPGNGKATLGRGANKTDSYDSAAFINCQMDAHIRSEGFDSGRTLNPSQSTALAGYREYGSTTLSGSPINLGARYSVYALNAGEVSQWYSSREKIFASYNNGQGWNPVP</sequence>
<dbReference type="KEGG" id="marq:MARGE09_P2830"/>
<feature type="domain" description="CBM6" evidence="5">
    <location>
        <begin position="76"/>
        <end position="202"/>
    </location>
</feature>
<dbReference type="GO" id="GO:0042545">
    <property type="term" value="P:cell wall modification"/>
    <property type="evidence" value="ECO:0007669"/>
    <property type="project" value="InterPro"/>
</dbReference>
<dbReference type="Proteomes" id="UP001320119">
    <property type="component" value="Chromosome"/>
</dbReference>
<dbReference type="InterPro" id="IPR000070">
    <property type="entry name" value="Pectinesterase_cat"/>
</dbReference>
<accession>A0AAN2BL21</accession>
<dbReference type="SUPFAM" id="SSF51126">
    <property type="entry name" value="Pectin lyase-like"/>
    <property type="match status" value="1"/>
</dbReference>
<dbReference type="GO" id="GO:0009279">
    <property type="term" value="C:cell outer membrane"/>
    <property type="evidence" value="ECO:0007669"/>
    <property type="project" value="TreeGrafter"/>
</dbReference>
<dbReference type="RefSeq" id="WP_236983117.1">
    <property type="nucleotide sequence ID" value="NZ_AP023086.1"/>
</dbReference>
<dbReference type="Pfam" id="PF01095">
    <property type="entry name" value="Pectinesterase"/>
    <property type="match status" value="1"/>
</dbReference>
<evidence type="ECO:0000256" key="4">
    <source>
        <dbReference type="ARBA" id="ARBA00023085"/>
    </source>
</evidence>
<dbReference type="InterPro" id="IPR012334">
    <property type="entry name" value="Pectin_lyas_fold"/>
</dbReference>
<dbReference type="InterPro" id="IPR011050">
    <property type="entry name" value="Pectin_lyase_fold/virulence"/>
</dbReference>
<comment type="similarity">
    <text evidence="1">Belongs to the pectinesterase family.</text>
</comment>
<proteinExistence type="inferred from homology"/>
<dbReference type="AlphaFoldDB" id="A0AAN2BL21"/>
<keyword evidence="7" id="KW-1185">Reference proteome</keyword>
<dbReference type="PROSITE" id="PS51257">
    <property type="entry name" value="PROKAR_LIPOPROTEIN"/>
    <property type="match status" value="1"/>
</dbReference>
<dbReference type="GO" id="GO:0030599">
    <property type="term" value="F:pectinesterase activity"/>
    <property type="evidence" value="ECO:0007669"/>
    <property type="project" value="InterPro"/>
</dbReference>
<keyword evidence="3" id="KW-0378">Hydrolase</keyword>
<organism evidence="6 7">
    <name type="scientific">Marinagarivorans cellulosilyticus</name>
    <dbReference type="NCBI Taxonomy" id="2721545"/>
    <lineage>
        <taxon>Bacteria</taxon>
        <taxon>Pseudomonadati</taxon>
        <taxon>Pseudomonadota</taxon>
        <taxon>Gammaproteobacteria</taxon>
        <taxon>Cellvibrionales</taxon>
        <taxon>Cellvibrionaceae</taxon>
        <taxon>Marinagarivorans</taxon>
    </lineage>
</organism>
<reference evidence="6 7" key="1">
    <citation type="journal article" date="2022" name="IScience">
        <title>An ultrasensitive nanofiber-based assay for enzymatic hydrolysis and deep-sea microbial degradation of cellulose.</title>
        <authorList>
            <person name="Tsudome M."/>
            <person name="Tachioka M."/>
            <person name="Miyazaki M."/>
            <person name="Uchimura K."/>
            <person name="Tsuda M."/>
            <person name="Takaki Y."/>
            <person name="Deguchi S."/>
        </authorList>
    </citation>
    <scope>NUCLEOTIDE SEQUENCE [LARGE SCALE GENOMIC DNA]</scope>
    <source>
        <strain evidence="6 7">GE09</strain>
    </source>
</reference>
<keyword evidence="4" id="KW-0063">Aspartyl esterase</keyword>